<protein>
    <submittedName>
        <fullName evidence="1">Uncharacterized protein</fullName>
    </submittedName>
</protein>
<evidence type="ECO:0000313" key="1">
    <source>
        <dbReference type="EMBL" id="KKL14079.1"/>
    </source>
</evidence>
<organism evidence="1">
    <name type="scientific">marine sediment metagenome</name>
    <dbReference type="NCBI Taxonomy" id="412755"/>
    <lineage>
        <taxon>unclassified sequences</taxon>
        <taxon>metagenomes</taxon>
        <taxon>ecological metagenomes</taxon>
    </lineage>
</organism>
<comment type="caution">
    <text evidence="1">The sequence shown here is derived from an EMBL/GenBank/DDBJ whole genome shotgun (WGS) entry which is preliminary data.</text>
</comment>
<proteinExistence type="predicted"/>
<accession>A0A0F9AWW2</accession>
<gene>
    <name evidence="1" type="ORF">LCGC14_2519320</name>
</gene>
<sequence>MPIDVHLLARAHEQNAIKEPHYVPSQFHPHEIVAVQTSGPQRHGVFKAVTSTTQTTTIITAPAKLGAIVVTDLLITTNKAANGIITIRFSDSSTDINIGVFPVDLAVNQSIAFVGLFRGWQDAQLEMVTSGANFDATVTA</sequence>
<dbReference type="AlphaFoldDB" id="A0A0F9AWW2"/>
<name>A0A0F9AWW2_9ZZZZ</name>
<feature type="non-terminal residue" evidence="1">
    <location>
        <position position="140"/>
    </location>
</feature>
<dbReference type="EMBL" id="LAZR01040603">
    <property type="protein sequence ID" value="KKL14079.1"/>
    <property type="molecule type" value="Genomic_DNA"/>
</dbReference>
<reference evidence="1" key="1">
    <citation type="journal article" date="2015" name="Nature">
        <title>Complex archaea that bridge the gap between prokaryotes and eukaryotes.</title>
        <authorList>
            <person name="Spang A."/>
            <person name="Saw J.H."/>
            <person name="Jorgensen S.L."/>
            <person name="Zaremba-Niedzwiedzka K."/>
            <person name="Martijn J."/>
            <person name="Lind A.E."/>
            <person name="van Eijk R."/>
            <person name="Schleper C."/>
            <person name="Guy L."/>
            <person name="Ettema T.J."/>
        </authorList>
    </citation>
    <scope>NUCLEOTIDE SEQUENCE</scope>
</reference>